<feature type="transmembrane region" description="Helical" evidence="2">
    <location>
        <begin position="81"/>
        <end position="105"/>
    </location>
</feature>
<name>A0AAD9SN04_PHOAM</name>
<dbReference type="EMBL" id="JAUJFL010000002">
    <property type="protein sequence ID" value="KAK2611446.1"/>
    <property type="molecule type" value="Genomic_DNA"/>
</dbReference>
<evidence type="ECO:0000256" key="1">
    <source>
        <dbReference type="SAM" id="MobiDB-lite"/>
    </source>
</evidence>
<evidence type="ECO:0000313" key="3">
    <source>
        <dbReference type="EMBL" id="KAK2611446.1"/>
    </source>
</evidence>
<keyword evidence="2" id="KW-0472">Membrane</keyword>
<keyword evidence="4" id="KW-1185">Reference proteome</keyword>
<organism evidence="3 4">
    <name type="scientific">Phomopsis amygdali</name>
    <name type="common">Fusicoccum amygdali</name>
    <dbReference type="NCBI Taxonomy" id="1214568"/>
    <lineage>
        <taxon>Eukaryota</taxon>
        <taxon>Fungi</taxon>
        <taxon>Dikarya</taxon>
        <taxon>Ascomycota</taxon>
        <taxon>Pezizomycotina</taxon>
        <taxon>Sordariomycetes</taxon>
        <taxon>Sordariomycetidae</taxon>
        <taxon>Diaporthales</taxon>
        <taxon>Diaporthaceae</taxon>
        <taxon>Diaporthe</taxon>
    </lineage>
</organism>
<dbReference type="Proteomes" id="UP001265746">
    <property type="component" value="Unassembled WGS sequence"/>
</dbReference>
<accession>A0AAD9SN04</accession>
<sequence length="268" mass="27873">MTMAGRYPAHEGLQVAQQDHTSQAPEVYQHNAPEVYQYHDSAPETAPQGYVSPEKPYQYQEPHSPAASKPRRWCGLPKRTALIVAAVVVLVIVGAVIGGIVGALVTRNGNSSASSASSTASATATAASDAAVTSAATTASSASSNPTSTSTSTTSAFPTPSNGILPLNCPAINNTQYTTDGASFFIYCLTDFKTSQGNIAQSLQPSINDCIDTCATYNSKNTDDPCQALTFGANLTRYGGANCFLKTGPLQSKPYTVDDYQAGAVLIG</sequence>
<protein>
    <recommendedName>
        <fullName evidence="5">Apple domain-containing protein</fullName>
    </recommendedName>
</protein>
<feature type="region of interest" description="Disordered" evidence="1">
    <location>
        <begin position="1"/>
        <end position="23"/>
    </location>
</feature>
<proteinExistence type="predicted"/>
<evidence type="ECO:0000313" key="4">
    <source>
        <dbReference type="Proteomes" id="UP001265746"/>
    </source>
</evidence>
<evidence type="ECO:0000256" key="2">
    <source>
        <dbReference type="SAM" id="Phobius"/>
    </source>
</evidence>
<dbReference type="AlphaFoldDB" id="A0AAD9SN04"/>
<keyword evidence="2" id="KW-0812">Transmembrane</keyword>
<reference evidence="3" key="1">
    <citation type="submission" date="2023-06" db="EMBL/GenBank/DDBJ databases">
        <authorList>
            <person name="Noh H."/>
        </authorList>
    </citation>
    <scope>NUCLEOTIDE SEQUENCE</scope>
    <source>
        <strain evidence="3">DUCC20226</strain>
    </source>
</reference>
<feature type="region of interest" description="Disordered" evidence="1">
    <location>
        <begin position="137"/>
        <end position="157"/>
    </location>
</feature>
<feature type="region of interest" description="Disordered" evidence="1">
    <location>
        <begin position="43"/>
        <end position="72"/>
    </location>
</feature>
<comment type="caution">
    <text evidence="3">The sequence shown here is derived from an EMBL/GenBank/DDBJ whole genome shotgun (WGS) entry which is preliminary data.</text>
</comment>
<evidence type="ECO:0008006" key="5">
    <source>
        <dbReference type="Google" id="ProtNLM"/>
    </source>
</evidence>
<gene>
    <name evidence="3" type="ORF">N8I77_004784</name>
</gene>
<keyword evidence="2" id="KW-1133">Transmembrane helix</keyword>